<organism evidence="7 8">
    <name type="scientific">Nannocystis exedens</name>
    <dbReference type="NCBI Taxonomy" id="54"/>
    <lineage>
        <taxon>Bacteria</taxon>
        <taxon>Pseudomonadati</taxon>
        <taxon>Myxococcota</taxon>
        <taxon>Polyangia</taxon>
        <taxon>Nannocystales</taxon>
        <taxon>Nannocystaceae</taxon>
        <taxon>Nannocystis</taxon>
    </lineage>
</organism>
<evidence type="ECO:0000313" key="7">
    <source>
        <dbReference type="EMBL" id="SFF00245.1"/>
    </source>
</evidence>
<comment type="subcellular location">
    <subcellularLocation>
        <location evidence="1">Membrane</location>
        <topology evidence="1">Multi-pass membrane protein</topology>
    </subcellularLocation>
</comment>
<reference evidence="8" key="1">
    <citation type="submission" date="2016-10" db="EMBL/GenBank/DDBJ databases">
        <authorList>
            <person name="Varghese N."/>
            <person name="Submissions S."/>
        </authorList>
    </citation>
    <scope>NUCLEOTIDE SEQUENCE [LARGE SCALE GENOMIC DNA]</scope>
    <source>
        <strain evidence="8">ATCC 25963</strain>
    </source>
</reference>
<evidence type="ECO:0000256" key="3">
    <source>
        <dbReference type="ARBA" id="ARBA00022989"/>
    </source>
</evidence>
<evidence type="ECO:0000256" key="1">
    <source>
        <dbReference type="ARBA" id="ARBA00004141"/>
    </source>
</evidence>
<dbReference type="Proteomes" id="UP000199400">
    <property type="component" value="Unassembled WGS sequence"/>
</dbReference>
<dbReference type="AlphaFoldDB" id="A0A1I2F510"/>
<sequence>MSTSPFANLPRFRPGSFWLLVAATAASAFVSDLPVARLLLLGASFVSEPAPWQPLTAPFLFPNGQLAGLIGTGLLQWFVGSRVEARFGTARYLGLVLGAAVLGYLVLGLVGLAVPVALATPHGGTTPVDIAAVVAFGVLFARDPLALFGVLPITARSFAGVAVALLLLGPLLREGWPAVVPGLVAAGFALVVVRRWQKRPASGKVGPRKRGGGKRPRHLRIVDGREQYLN</sequence>
<dbReference type="Pfam" id="PF01694">
    <property type="entry name" value="Rhomboid"/>
    <property type="match status" value="1"/>
</dbReference>
<dbReference type="SUPFAM" id="SSF144091">
    <property type="entry name" value="Rhomboid-like"/>
    <property type="match status" value="1"/>
</dbReference>
<dbReference type="InterPro" id="IPR035952">
    <property type="entry name" value="Rhomboid-like_sf"/>
</dbReference>
<dbReference type="STRING" id="54.SAMN02745121_06438"/>
<evidence type="ECO:0000259" key="6">
    <source>
        <dbReference type="Pfam" id="PF01694"/>
    </source>
</evidence>
<keyword evidence="8" id="KW-1185">Reference proteome</keyword>
<proteinExistence type="predicted"/>
<protein>
    <recommendedName>
        <fullName evidence="6">Peptidase S54 rhomboid domain-containing protein</fullName>
    </recommendedName>
</protein>
<dbReference type="GO" id="GO:0004252">
    <property type="term" value="F:serine-type endopeptidase activity"/>
    <property type="evidence" value="ECO:0007669"/>
    <property type="project" value="InterPro"/>
</dbReference>
<feature type="transmembrane region" description="Helical" evidence="5">
    <location>
        <begin position="175"/>
        <end position="193"/>
    </location>
</feature>
<feature type="transmembrane region" description="Helical" evidence="5">
    <location>
        <begin position="59"/>
        <end position="80"/>
    </location>
</feature>
<evidence type="ECO:0000256" key="5">
    <source>
        <dbReference type="SAM" id="Phobius"/>
    </source>
</evidence>
<feature type="transmembrane region" description="Helical" evidence="5">
    <location>
        <begin position="92"/>
        <end position="118"/>
    </location>
</feature>
<name>A0A1I2F510_9BACT</name>
<dbReference type="Gene3D" id="1.20.1540.10">
    <property type="entry name" value="Rhomboid-like"/>
    <property type="match status" value="1"/>
</dbReference>
<keyword evidence="3 5" id="KW-1133">Transmembrane helix</keyword>
<dbReference type="InterPro" id="IPR022764">
    <property type="entry name" value="Peptidase_S54_rhomboid_dom"/>
</dbReference>
<evidence type="ECO:0000256" key="4">
    <source>
        <dbReference type="ARBA" id="ARBA00023136"/>
    </source>
</evidence>
<evidence type="ECO:0000256" key="2">
    <source>
        <dbReference type="ARBA" id="ARBA00022692"/>
    </source>
</evidence>
<dbReference type="RefSeq" id="WP_096330990.1">
    <property type="nucleotide sequence ID" value="NZ_FOMX01000025.1"/>
</dbReference>
<feature type="domain" description="Peptidase S54 rhomboid" evidence="6">
    <location>
        <begin position="52"/>
        <end position="182"/>
    </location>
</feature>
<evidence type="ECO:0000313" key="8">
    <source>
        <dbReference type="Proteomes" id="UP000199400"/>
    </source>
</evidence>
<keyword evidence="4 5" id="KW-0472">Membrane</keyword>
<dbReference type="EMBL" id="FOMX01000025">
    <property type="protein sequence ID" value="SFF00245.1"/>
    <property type="molecule type" value="Genomic_DNA"/>
</dbReference>
<keyword evidence="2 5" id="KW-0812">Transmembrane</keyword>
<feature type="transmembrane region" description="Helical" evidence="5">
    <location>
        <begin position="148"/>
        <end position="169"/>
    </location>
</feature>
<feature type="transmembrane region" description="Helical" evidence="5">
    <location>
        <begin position="124"/>
        <end position="141"/>
    </location>
</feature>
<dbReference type="GO" id="GO:0016020">
    <property type="term" value="C:membrane"/>
    <property type="evidence" value="ECO:0007669"/>
    <property type="project" value="UniProtKB-SubCell"/>
</dbReference>
<gene>
    <name evidence="7" type="ORF">SAMN02745121_06438</name>
</gene>
<accession>A0A1I2F510</accession>